<dbReference type="Pfam" id="PF13545">
    <property type="entry name" value="HTH_Crp_2"/>
    <property type="match status" value="1"/>
</dbReference>
<reference evidence="6 7" key="1">
    <citation type="submission" date="2020-08" db="EMBL/GenBank/DDBJ databases">
        <title>Genomic Encyclopedia of Type Strains, Phase IV (KMG-V): Genome sequencing to study the core and pangenomes of soil and plant-associated prokaryotes.</title>
        <authorList>
            <person name="Whitman W."/>
        </authorList>
    </citation>
    <scope>NUCLEOTIDE SEQUENCE [LARGE SCALE GENOMIC DNA]</scope>
    <source>
        <strain evidence="6 7">M8UP14</strain>
    </source>
</reference>
<dbReference type="PROSITE" id="PS50042">
    <property type="entry name" value="CNMP_BINDING_3"/>
    <property type="match status" value="1"/>
</dbReference>
<dbReference type="SUPFAM" id="SSF46785">
    <property type="entry name" value="Winged helix' DNA-binding domain"/>
    <property type="match status" value="1"/>
</dbReference>
<dbReference type="AlphaFoldDB" id="A0A7W7ZJH4"/>
<keyword evidence="3" id="KW-0804">Transcription</keyword>
<dbReference type="InterPro" id="IPR012318">
    <property type="entry name" value="HTH_CRP"/>
</dbReference>
<dbReference type="InterPro" id="IPR014710">
    <property type="entry name" value="RmlC-like_jellyroll"/>
</dbReference>
<keyword evidence="7" id="KW-1185">Reference proteome</keyword>
<organism evidence="6 7">
    <name type="scientific">Granulicella aggregans</name>
    <dbReference type="NCBI Taxonomy" id="474949"/>
    <lineage>
        <taxon>Bacteria</taxon>
        <taxon>Pseudomonadati</taxon>
        <taxon>Acidobacteriota</taxon>
        <taxon>Terriglobia</taxon>
        <taxon>Terriglobales</taxon>
        <taxon>Acidobacteriaceae</taxon>
        <taxon>Granulicella</taxon>
    </lineage>
</organism>
<dbReference type="PANTHER" id="PTHR24567">
    <property type="entry name" value="CRP FAMILY TRANSCRIPTIONAL REGULATORY PROTEIN"/>
    <property type="match status" value="1"/>
</dbReference>
<evidence type="ECO:0000256" key="1">
    <source>
        <dbReference type="ARBA" id="ARBA00023015"/>
    </source>
</evidence>
<evidence type="ECO:0000256" key="2">
    <source>
        <dbReference type="ARBA" id="ARBA00023125"/>
    </source>
</evidence>
<dbReference type="CDD" id="cd00038">
    <property type="entry name" value="CAP_ED"/>
    <property type="match status" value="1"/>
</dbReference>
<evidence type="ECO:0000256" key="3">
    <source>
        <dbReference type="ARBA" id="ARBA00023163"/>
    </source>
</evidence>
<dbReference type="EMBL" id="JACHIP010000027">
    <property type="protein sequence ID" value="MBB5061074.1"/>
    <property type="molecule type" value="Genomic_DNA"/>
</dbReference>
<evidence type="ECO:0000259" key="5">
    <source>
        <dbReference type="PROSITE" id="PS51063"/>
    </source>
</evidence>
<dbReference type="Gene3D" id="2.60.120.10">
    <property type="entry name" value="Jelly Rolls"/>
    <property type="match status" value="1"/>
</dbReference>
<gene>
    <name evidence="6" type="ORF">HDF16_005810</name>
</gene>
<dbReference type="InterPro" id="IPR036388">
    <property type="entry name" value="WH-like_DNA-bd_sf"/>
</dbReference>
<keyword evidence="1" id="KW-0805">Transcription regulation</keyword>
<evidence type="ECO:0000313" key="6">
    <source>
        <dbReference type="EMBL" id="MBB5061074.1"/>
    </source>
</evidence>
<dbReference type="GO" id="GO:0003700">
    <property type="term" value="F:DNA-binding transcription factor activity"/>
    <property type="evidence" value="ECO:0007669"/>
    <property type="project" value="TreeGrafter"/>
</dbReference>
<dbReference type="GO" id="GO:0003677">
    <property type="term" value="F:DNA binding"/>
    <property type="evidence" value="ECO:0007669"/>
    <property type="project" value="UniProtKB-KW"/>
</dbReference>
<dbReference type="RefSeq" id="WP_184223760.1">
    <property type="nucleotide sequence ID" value="NZ_JACHIP010000027.1"/>
</dbReference>
<protein>
    <submittedName>
        <fullName evidence="6">CRP-like cAMP-binding protein</fullName>
    </submittedName>
</protein>
<evidence type="ECO:0000313" key="7">
    <source>
        <dbReference type="Proteomes" id="UP000540989"/>
    </source>
</evidence>
<dbReference type="InterPro" id="IPR036390">
    <property type="entry name" value="WH_DNA-bd_sf"/>
</dbReference>
<feature type="domain" description="HTH crp-type" evidence="5">
    <location>
        <begin position="141"/>
        <end position="211"/>
    </location>
</feature>
<feature type="domain" description="Cyclic nucleotide-binding" evidence="4">
    <location>
        <begin position="33"/>
        <end position="110"/>
    </location>
</feature>
<name>A0A7W7ZJH4_9BACT</name>
<comment type="caution">
    <text evidence="6">The sequence shown here is derived from an EMBL/GenBank/DDBJ whole genome shotgun (WGS) entry which is preliminary data.</text>
</comment>
<dbReference type="Gene3D" id="1.10.10.10">
    <property type="entry name" value="Winged helix-like DNA-binding domain superfamily/Winged helix DNA-binding domain"/>
    <property type="match status" value="1"/>
</dbReference>
<keyword evidence="2" id="KW-0238">DNA-binding</keyword>
<dbReference type="SUPFAM" id="SSF51206">
    <property type="entry name" value="cAMP-binding domain-like"/>
    <property type="match status" value="1"/>
</dbReference>
<proteinExistence type="predicted"/>
<dbReference type="PANTHER" id="PTHR24567:SF68">
    <property type="entry name" value="DNA-BINDING TRANSCRIPTIONAL DUAL REGULATOR CRP"/>
    <property type="match status" value="1"/>
</dbReference>
<dbReference type="InterPro" id="IPR000595">
    <property type="entry name" value="cNMP-bd_dom"/>
</dbReference>
<dbReference type="InterPro" id="IPR050397">
    <property type="entry name" value="Env_Response_Regulators"/>
</dbReference>
<dbReference type="SMART" id="SM00100">
    <property type="entry name" value="cNMP"/>
    <property type="match status" value="1"/>
</dbReference>
<dbReference type="GO" id="GO:0005829">
    <property type="term" value="C:cytosol"/>
    <property type="evidence" value="ECO:0007669"/>
    <property type="project" value="TreeGrafter"/>
</dbReference>
<dbReference type="PROSITE" id="PS51063">
    <property type="entry name" value="HTH_CRP_2"/>
    <property type="match status" value="1"/>
</dbReference>
<dbReference type="InterPro" id="IPR018490">
    <property type="entry name" value="cNMP-bd_dom_sf"/>
</dbReference>
<sequence length="254" mass="28168">MKSPATVAFDPAAFLATAGLGRRIVEIPSKGDFFTQGDRAEHVFYIQTGRAKLTVVSGAGKEATITLLSAGDFVGEESVAAIVGLHMATATAVTVCSVLKIRRDEMLRVMHEENAFSDMFLSFLVARSMRIQADLVDQLFNSSERRLARILLLMAEFGQPGEPEKLIPRISQETLADMIGTTRSRVSFFMNRFRSLGFIEYNGRIHVNKSLLNVVLHDQKFEHNAALLSNDNEQRIKRKVAPKKSRVGTPRPSS</sequence>
<dbReference type="Proteomes" id="UP000540989">
    <property type="component" value="Unassembled WGS sequence"/>
</dbReference>
<dbReference type="Pfam" id="PF00027">
    <property type="entry name" value="cNMP_binding"/>
    <property type="match status" value="1"/>
</dbReference>
<accession>A0A7W7ZJH4</accession>
<evidence type="ECO:0000259" key="4">
    <source>
        <dbReference type="PROSITE" id="PS50042"/>
    </source>
</evidence>